<dbReference type="InterPro" id="IPR036423">
    <property type="entry name" value="SOD-like_Cu/Zn_dom_sf"/>
</dbReference>
<gene>
    <name evidence="9" type="ORF">CTHT_0055230</name>
</gene>
<name>G0SBY4_CHATD</name>
<evidence type="ECO:0000256" key="8">
    <source>
        <dbReference type="SAM" id="SignalP"/>
    </source>
</evidence>
<evidence type="ECO:0000256" key="2">
    <source>
        <dbReference type="ARBA" id="ARBA00004613"/>
    </source>
</evidence>
<dbReference type="Gene3D" id="2.60.40.200">
    <property type="entry name" value="Superoxide dismutase, copper/zinc binding domain"/>
    <property type="match status" value="1"/>
</dbReference>
<dbReference type="GO" id="GO:0046872">
    <property type="term" value="F:metal ion binding"/>
    <property type="evidence" value="ECO:0007669"/>
    <property type="project" value="InterPro"/>
</dbReference>
<evidence type="ECO:0000256" key="4">
    <source>
        <dbReference type="ARBA" id="ARBA00012682"/>
    </source>
</evidence>
<dbReference type="RefSeq" id="XP_006695855.1">
    <property type="nucleotide sequence ID" value="XM_006695792.1"/>
</dbReference>
<keyword evidence="8" id="KW-0732">Signal</keyword>
<keyword evidence="10" id="KW-1185">Reference proteome</keyword>
<dbReference type="PANTHER" id="PTHR20910">
    <property type="entry name" value="AGAP001623-PA"/>
    <property type="match status" value="1"/>
</dbReference>
<accession>G0SBY4</accession>
<dbReference type="OMA" id="TEHAYHI"/>
<reference evidence="9 10" key="1">
    <citation type="journal article" date="2011" name="Cell">
        <title>Insight into structure and assembly of the nuclear pore complex by utilizing the genome of a eukaryotic thermophile.</title>
        <authorList>
            <person name="Amlacher S."/>
            <person name="Sarges P."/>
            <person name="Flemming D."/>
            <person name="van Noort V."/>
            <person name="Kunze R."/>
            <person name="Devos D.P."/>
            <person name="Arumugam M."/>
            <person name="Bork P."/>
            <person name="Hurt E."/>
        </authorList>
    </citation>
    <scope>NUCLEOTIDE SEQUENCE [LARGE SCALE GENOMIC DNA]</scope>
    <source>
        <strain evidence="10">DSM 1495 / CBS 144.50 / IMI 039719</strain>
    </source>
</reference>
<dbReference type="AlphaFoldDB" id="G0SBY4"/>
<dbReference type="InterPro" id="IPR053257">
    <property type="entry name" value="Cu-only_SOD"/>
</dbReference>
<evidence type="ECO:0000256" key="6">
    <source>
        <dbReference type="ARBA" id="ARBA00022862"/>
    </source>
</evidence>
<evidence type="ECO:0000256" key="7">
    <source>
        <dbReference type="ARBA" id="ARBA00049204"/>
    </source>
</evidence>
<dbReference type="EMBL" id="GL988045">
    <property type="protein sequence ID" value="EGS18910.1"/>
    <property type="molecule type" value="Genomic_DNA"/>
</dbReference>
<evidence type="ECO:0000256" key="3">
    <source>
        <dbReference type="ARBA" id="ARBA00010457"/>
    </source>
</evidence>
<dbReference type="SUPFAM" id="SSF49329">
    <property type="entry name" value="Cu,Zn superoxide dismutase-like"/>
    <property type="match status" value="1"/>
</dbReference>
<protein>
    <recommendedName>
        <fullName evidence="4">superoxide dismutase</fullName>
        <ecNumber evidence="4">1.15.1.1</ecNumber>
    </recommendedName>
</protein>
<dbReference type="Proteomes" id="UP000008066">
    <property type="component" value="Unassembled WGS sequence"/>
</dbReference>
<dbReference type="KEGG" id="cthr:CTHT_0055230"/>
<keyword evidence="5" id="KW-0964">Secreted</keyword>
<proteinExistence type="inferred from homology"/>
<keyword evidence="6" id="KW-0049">Antioxidant</keyword>
<dbReference type="FunFam" id="2.60.40.200:FF:000007">
    <property type="entry name" value="Cell surface Cu-only superoxide dismutase 5"/>
    <property type="match status" value="1"/>
</dbReference>
<dbReference type="PANTHER" id="PTHR20910:SF1">
    <property type="entry name" value="SUPEROXIDE DISMUTASE COPPER_ZINC BINDING DOMAIN-CONTAINING PROTEIN"/>
    <property type="match status" value="1"/>
</dbReference>
<feature type="signal peptide" evidence="8">
    <location>
        <begin position="1"/>
        <end position="23"/>
    </location>
</feature>
<dbReference type="eggNOG" id="ENOG502S5NX">
    <property type="taxonomic scope" value="Eukaryota"/>
</dbReference>
<feature type="chain" id="PRO_5003409039" description="superoxide dismutase" evidence="8">
    <location>
        <begin position="24"/>
        <end position="162"/>
    </location>
</feature>
<sequence length="162" mass="17611">MQIFSLNFLGIFVLVALKGTVTAVAHTVGINYTIDVTGLDPDQAPYKYHIHLRPVPENGDCLETGGHLDSYVRGDTPPCDSSMPQTCEVGDLSGKYGTVSGPDVKKEFNDPYTAMNIIQLGYIGNRSIVFHDASGARIACATLVKVEEDEVEEENEAEEESE</sequence>
<dbReference type="STRING" id="759272.G0SBY4"/>
<dbReference type="EC" id="1.15.1.1" evidence="4"/>
<evidence type="ECO:0000313" key="10">
    <source>
        <dbReference type="Proteomes" id="UP000008066"/>
    </source>
</evidence>
<comment type="similarity">
    <text evidence="3">Belongs to the Cu-Zn superoxide dismutase family.</text>
</comment>
<dbReference type="OrthoDB" id="159229at2759"/>
<dbReference type="GO" id="GO:0004784">
    <property type="term" value="F:superoxide dismutase activity"/>
    <property type="evidence" value="ECO:0007669"/>
    <property type="project" value="UniProtKB-EC"/>
</dbReference>
<dbReference type="GeneID" id="18259561"/>
<dbReference type="HOGENOM" id="CLU_1635186_0_0_1"/>
<comment type="subcellular location">
    <subcellularLocation>
        <location evidence="1">Cell envelope</location>
    </subcellularLocation>
    <subcellularLocation>
        <location evidence="2">Secreted</location>
    </subcellularLocation>
</comment>
<evidence type="ECO:0000256" key="1">
    <source>
        <dbReference type="ARBA" id="ARBA00004196"/>
    </source>
</evidence>
<organism evidence="10">
    <name type="scientific">Chaetomium thermophilum (strain DSM 1495 / CBS 144.50 / IMI 039719)</name>
    <name type="common">Thermochaetoides thermophila</name>
    <dbReference type="NCBI Taxonomy" id="759272"/>
    <lineage>
        <taxon>Eukaryota</taxon>
        <taxon>Fungi</taxon>
        <taxon>Dikarya</taxon>
        <taxon>Ascomycota</taxon>
        <taxon>Pezizomycotina</taxon>
        <taxon>Sordariomycetes</taxon>
        <taxon>Sordariomycetidae</taxon>
        <taxon>Sordariales</taxon>
        <taxon>Chaetomiaceae</taxon>
        <taxon>Thermochaetoides</taxon>
    </lineage>
</organism>
<dbReference type="GO" id="GO:0005576">
    <property type="term" value="C:extracellular region"/>
    <property type="evidence" value="ECO:0007669"/>
    <property type="project" value="UniProtKB-SubCell"/>
</dbReference>
<comment type="catalytic activity">
    <reaction evidence="7">
        <text>2 superoxide + 2 H(+) = H2O2 + O2</text>
        <dbReference type="Rhea" id="RHEA:20696"/>
        <dbReference type="ChEBI" id="CHEBI:15378"/>
        <dbReference type="ChEBI" id="CHEBI:15379"/>
        <dbReference type="ChEBI" id="CHEBI:16240"/>
        <dbReference type="ChEBI" id="CHEBI:18421"/>
        <dbReference type="EC" id="1.15.1.1"/>
    </reaction>
</comment>
<evidence type="ECO:0000256" key="5">
    <source>
        <dbReference type="ARBA" id="ARBA00022525"/>
    </source>
</evidence>
<evidence type="ECO:0000313" key="9">
    <source>
        <dbReference type="EMBL" id="EGS18910.1"/>
    </source>
</evidence>